<feature type="transmembrane region" description="Helical" evidence="6">
    <location>
        <begin position="284"/>
        <end position="305"/>
    </location>
</feature>
<evidence type="ECO:0000313" key="8">
    <source>
        <dbReference type="Proteomes" id="UP001236806"/>
    </source>
</evidence>
<feature type="transmembrane region" description="Helical" evidence="6">
    <location>
        <begin position="198"/>
        <end position="216"/>
    </location>
</feature>
<dbReference type="Gene3D" id="1.20.1740.10">
    <property type="entry name" value="Amino acid/polyamine transporter I"/>
    <property type="match status" value="1"/>
</dbReference>
<evidence type="ECO:0000313" key="7">
    <source>
        <dbReference type="EMBL" id="MDQ0673834.1"/>
    </source>
</evidence>
<sequence length="566" mass="59664">MRRSPARTSGRAFPVSPFGTIGTVQWMDTIVDRSVSIRNQDCDPPMNLLRTKSIEQSIADADEPGRKLKRSLSTWDLMIMGVAVAVGAGIFSVGAKAAANFSGPAVTLSFAIAAVTCALAIMCYAEFATAIPVAGSAYVFTYATMGELLAWIIGWNLILELFTAAAVIAKYWGIYLSKVFALMGADIPPAISLGGVDLYWGAFLIVAVFTVLLVLGTKLSARVGNIFTLIKIAVVLFVIVVGFTYVKLENYSPFIPAAEPTGGAGAADVLKQSFFGFLTGAAPAQYGTLGIFAGAALVFFAFIGFDVVATSAEEVKNPQKTLPRGIFGGLAVVTLLYILVSLALTGMVSYTQLAEAKSPTLTTAFEAVGDTSAAKVIAFGSLVGLTTVIMVLLMGLSRVVLAMSRDGLLPRALSKTSEKRSTPVRLQIICGAAVALVAGLTNVDLLEEMINIGTLSAFVVVSLGILVLRKKRPDLKPAFRVPLGKVLPIVSAVLCLYLMTNLAVETWIFFAIWLAIGLAIYFSYGQRHSRLNERFGDASTAVNGAPVAAGATAGAAGDDEDEFSRA</sequence>
<dbReference type="PIRSF" id="PIRSF006060">
    <property type="entry name" value="AA_transporter"/>
    <property type="match status" value="1"/>
</dbReference>
<keyword evidence="3 6" id="KW-0812">Transmembrane</keyword>
<feature type="transmembrane region" description="Helical" evidence="6">
    <location>
        <begin position="105"/>
        <end position="127"/>
    </location>
</feature>
<feature type="transmembrane region" description="Helical" evidence="6">
    <location>
        <begin position="424"/>
        <end position="443"/>
    </location>
</feature>
<dbReference type="Pfam" id="PF13520">
    <property type="entry name" value="AA_permease_2"/>
    <property type="match status" value="1"/>
</dbReference>
<dbReference type="PANTHER" id="PTHR43243">
    <property type="entry name" value="INNER MEMBRANE TRANSPORTER YGJI-RELATED"/>
    <property type="match status" value="1"/>
</dbReference>
<dbReference type="PANTHER" id="PTHR43243:SF4">
    <property type="entry name" value="CATIONIC AMINO ACID TRANSPORTER 4"/>
    <property type="match status" value="1"/>
</dbReference>
<feature type="transmembrane region" description="Helical" evidence="6">
    <location>
        <begin position="506"/>
        <end position="524"/>
    </location>
</feature>
<gene>
    <name evidence="7" type="ORF">QFZ36_001395</name>
</gene>
<evidence type="ECO:0000256" key="3">
    <source>
        <dbReference type="ARBA" id="ARBA00022692"/>
    </source>
</evidence>
<comment type="subcellular location">
    <subcellularLocation>
        <location evidence="1">Membrane</location>
        <topology evidence="1">Multi-pass membrane protein</topology>
    </subcellularLocation>
</comment>
<name>A0ABU0PKR0_9MICC</name>
<accession>A0ABU0PKR0</accession>
<evidence type="ECO:0000256" key="4">
    <source>
        <dbReference type="ARBA" id="ARBA00022989"/>
    </source>
</evidence>
<protein>
    <submittedName>
        <fullName evidence="7">APA family basic amino acid/polyamine antiporter</fullName>
    </submittedName>
</protein>
<organism evidence="7 8">
    <name type="scientific">Pseudarthrobacter siccitolerans</name>
    <dbReference type="NCBI Taxonomy" id="861266"/>
    <lineage>
        <taxon>Bacteria</taxon>
        <taxon>Bacillati</taxon>
        <taxon>Actinomycetota</taxon>
        <taxon>Actinomycetes</taxon>
        <taxon>Micrococcales</taxon>
        <taxon>Micrococcaceae</taxon>
        <taxon>Pseudarthrobacter</taxon>
    </lineage>
</organism>
<dbReference type="Proteomes" id="UP001236806">
    <property type="component" value="Unassembled WGS sequence"/>
</dbReference>
<feature type="transmembrane region" description="Helical" evidence="6">
    <location>
        <begin position="148"/>
        <end position="173"/>
    </location>
</feature>
<keyword evidence="4 6" id="KW-1133">Transmembrane helix</keyword>
<feature type="transmembrane region" description="Helical" evidence="6">
    <location>
        <begin position="77"/>
        <end position="99"/>
    </location>
</feature>
<keyword evidence="2" id="KW-0813">Transport</keyword>
<dbReference type="EMBL" id="JAUSXB010000001">
    <property type="protein sequence ID" value="MDQ0673834.1"/>
    <property type="molecule type" value="Genomic_DNA"/>
</dbReference>
<evidence type="ECO:0000256" key="1">
    <source>
        <dbReference type="ARBA" id="ARBA00004141"/>
    </source>
</evidence>
<evidence type="ECO:0000256" key="5">
    <source>
        <dbReference type="ARBA" id="ARBA00023136"/>
    </source>
</evidence>
<feature type="transmembrane region" description="Helical" evidence="6">
    <location>
        <begin position="449"/>
        <end position="469"/>
    </location>
</feature>
<proteinExistence type="predicted"/>
<keyword evidence="8" id="KW-1185">Reference proteome</keyword>
<keyword evidence="5 6" id="KW-0472">Membrane</keyword>
<reference evidence="7 8" key="1">
    <citation type="submission" date="2023-07" db="EMBL/GenBank/DDBJ databases">
        <title>Comparative genomics of wheat-associated soil bacteria to identify genetic determinants of phenazine resistance.</title>
        <authorList>
            <person name="Mouncey N."/>
        </authorList>
    </citation>
    <scope>NUCLEOTIDE SEQUENCE [LARGE SCALE GENOMIC DNA]</scope>
    <source>
        <strain evidence="7 8">W1I3</strain>
    </source>
</reference>
<feature type="transmembrane region" description="Helical" evidence="6">
    <location>
        <begin position="481"/>
        <end position="500"/>
    </location>
</feature>
<evidence type="ECO:0000256" key="6">
    <source>
        <dbReference type="SAM" id="Phobius"/>
    </source>
</evidence>
<feature type="transmembrane region" description="Helical" evidence="6">
    <location>
        <begin position="376"/>
        <end position="403"/>
    </location>
</feature>
<dbReference type="InterPro" id="IPR002293">
    <property type="entry name" value="AA/rel_permease1"/>
</dbReference>
<comment type="caution">
    <text evidence="7">The sequence shown here is derived from an EMBL/GenBank/DDBJ whole genome shotgun (WGS) entry which is preliminary data.</text>
</comment>
<feature type="transmembrane region" description="Helical" evidence="6">
    <location>
        <begin position="228"/>
        <end position="246"/>
    </location>
</feature>
<feature type="transmembrane region" description="Helical" evidence="6">
    <location>
        <begin position="326"/>
        <end position="350"/>
    </location>
</feature>
<evidence type="ECO:0000256" key="2">
    <source>
        <dbReference type="ARBA" id="ARBA00022448"/>
    </source>
</evidence>